<protein>
    <submittedName>
        <fullName evidence="2">Serine hydrolase</fullName>
    </submittedName>
</protein>
<gene>
    <name evidence="2" type="ORF">FAS41_29255</name>
</gene>
<dbReference type="InterPro" id="IPR050789">
    <property type="entry name" value="Diverse_Enzym_Activities"/>
</dbReference>
<comment type="caution">
    <text evidence="2">The sequence shown here is derived from an EMBL/GenBank/DDBJ whole genome shotgun (WGS) entry which is preliminary data.</text>
</comment>
<dbReference type="InterPro" id="IPR012338">
    <property type="entry name" value="Beta-lactam/transpept-like"/>
</dbReference>
<reference evidence="2 3" key="1">
    <citation type="submission" date="2019-04" db="EMBL/GenBank/DDBJ databases">
        <authorList>
            <person name="Li M."/>
        </authorList>
    </citation>
    <scope>NUCLEOTIDE SEQUENCE [LARGE SCALE GENOMIC DNA]</scope>
    <source>
        <strain evidence="2 3">LAM1902</strain>
    </source>
</reference>
<feature type="domain" description="Beta-lactamase-related" evidence="1">
    <location>
        <begin position="96"/>
        <end position="380"/>
    </location>
</feature>
<dbReference type="Pfam" id="PF00144">
    <property type="entry name" value="Beta-lactamase"/>
    <property type="match status" value="1"/>
</dbReference>
<dbReference type="PANTHER" id="PTHR43283">
    <property type="entry name" value="BETA-LACTAMASE-RELATED"/>
    <property type="match status" value="1"/>
</dbReference>
<sequence length="402" mass="44693">MSRFRPWLAPLIALGFALLLFAGYKGLRLWQVHTLFEPENIVENFRTMSQLFDALPVQRSGPQRPLEEQPRELPASFNFQGNAIVLNDWIKQTGTTGLLVLADDRIAFEHYYQGNDVHTRAIGWSVSKSFMSLLIGVALEDGAIHDLLDPVTRYAPQLKGSGYEGVPLRDVLEMSSGIAFNEDYADPDADINRLGRTLALGGSVDAWVSGLKRDSPPGQQHHYISVDTQVLSMVLKGATGKSPSQYMSEKLWSRLGAECDGLWLTDGTGTELAFGGVNLCLRDFARLGLLYLHQGRSQSGEAIVSPNWVQASTHPRDAHLQPGRTQEEGEPNLGYGYQWWIPKSNEGEFMAIGVYGQFVYVNPKRRVVIAKSSAYANYNVDGIRMEHESLAAFRTIAHQLKP</sequence>
<dbReference type="GO" id="GO:0016787">
    <property type="term" value="F:hydrolase activity"/>
    <property type="evidence" value="ECO:0007669"/>
    <property type="project" value="UniProtKB-KW"/>
</dbReference>
<keyword evidence="3" id="KW-1185">Reference proteome</keyword>
<accession>A0A5R9QMG2</accession>
<evidence type="ECO:0000313" key="3">
    <source>
        <dbReference type="Proteomes" id="UP000306635"/>
    </source>
</evidence>
<dbReference type="Gene3D" id="3.40.710.10">
    <property type="entry name" value="DD-peptidase/beta-lactamase superfamily"/>
    <property type="match status" value="1"/>
</dbReference>
<keyword evidence="2" id="KW-0378">Hydrolase</keyword>
<dbReference type="SUPFAM" id="SSF56601">
    <property type="entry name" value="beta-lactamase/transpeptidase-like"/>
    <property type="match status" value="1"/>
</dbReference>
<dbReference type="AlphaFoldDB" id="A0A5R9QMG2"/>
<organism evidence="2 3">
    <name type="scientific">Pseudomonas nicosulfuronedens</name>
    <dbReference type="NCBI Taxonomy" id="2571105"/>
    <lineage>
        <taxon>Bacteria</taxon>
        <taxon>Pseudomonadati</taxon>
        <taxon>Pseudomonadota</taxon>
        <taxon>Gammaproteobacteria</taxon>
        <taxon>Pseudomonadales</taxon>
        <taxon>Pseudomonadaceae</taxon>
        <taxon>Pseudomonas</taxon>
    </lineage>
</organism>
<dbReference type="RefSeq" id="WP_138526785.1">
    <property type="nucleotide sequence ID" value="NZ_SWDV01000063.1"/>
</dbReference>
<dbReference type="Proteomes" id="UP000306635">
    <property type="component" value="Unassembled WGS sequence"/>
</dbReference>
<dbReference type="PANTHER" id="PTHR43283:SF14">
    <property type="entry name" value="BLL8153 PROTEIN"/>
    <property type="match status" value="1"/>
</dbReference>
<dbReference type="OrthoDB" id="9814204at2"/>
<evidence type="ECO:0000259" key="1">
    <source>
        <dbReference type="Pfam" id="PF00144"/>
    </source>
</evidence>
<name>A0A5R9QMG2_9PSED</name>
<dbReference type="InterPro" id="IPR001466">
    <property type="entry name" value="Beta-lactam-related"/>
</dbReference>
<evidence type="ECO:0000313" key="2">
    <source>
        <dbReference type="EMBL" id="TLX70036.1"/>
    </source>
</evidence>
<proteinExistence type="predicted"/>
<dbReference type="EMBL" id="SWDV01000063">
    <property type="protein sequence ID" value="TLX70036.1"/>
    <property type="molecule type" value="Genomic_DNA"/>
</dbReference>